<evidence type="ECO:0000256" key="3">
    <source>
        <dbReference type="ARBA" id="ARBA00022525"/>
    </source>
</evidence>
<dbReference type="Gene3D" id="2.40.480.10">
    <property type="entry name" value="Allene oxide cyclase-like"/>
    <property type="match status" value="1"/>
</dbReference>
<evidence type="ECO:0000256" key="4">
    <source>
        <dbReference type="RuleBase" id="RU363099"/>
    </source>
</evidence>
<feature type="chain" id="PRO_5029940769" description="Dirigent protein" evidence="4">
    <location>
        <begin position="29"/>
        <end position="389"/>
    </location>
</feature>
<proteinExistence type="inferred from homology"/>
<dbReference type="PANTHER" id="PTHR46215">
    <property type="entry name" value="DIRIGENT PROTEIN 24-RELATED"/>
    <property type="match status" value="1"/>
</dbReference>
<dbReference type="InterPro" id="IPR004265">
    <property type="entry name" value="Dirigent"/>
</dbReference>
<feature type="compositionally biased region" description="Low complexity" evidence="5">
    <location>
        <begin position="142"/>
        <end position="153"/>
    </location>
</feature>
<comment type="function">
    <text evidence="4">Dirigent proteins impart stereoselectivity on the phenoxy radical-coupling reaction, yielding optically active lignans from two molecules of coniferyl alcohol in the biosynthesis of lignans, flavonolignans, and alkaloids and thus plays a central role in plant secondary metabolism.</text>
</comment>
<comment type="subunit">
    <text evidence="2 4">Homodimer.</text>
</comment>
<name>A0A7J6E2D9_CANSA</name>
<dbReference type="Proteomes" id="UP000583929">
    <property type="component" value="Unassembled WGS sequence"/>
</dbReference>
<organism evidence="6 7">
    <name type="scientific">Cannabis sativa</name>
    <name type="common">Hemp</name>
    <name type="synonym">Marijuana</name>
    <dbReference type="NCBI Taxonomy" id="3483"/>
    <lineage>
        <taxon>Eukaryota</taxon>
        <taxon>Viridiplantae</taxon>
        <taxon>Streptophyta</taxon>
        <taxon>Embryophyta</taxon>
        <taxon>Tracheophyta</taxon>
        <taxon>Spermatophyta</taxon>
        <taxon>Magnoliopsida</taxon>
        <taxon>eudicotyledons</taxon>
        <taxon>Gunneridae</taxon>
        <taxon>Pentapetalae</taxon>
        <taxon>rosids</taxon>
        <taxon>fabids</taxon>
        <taxon>Rosales</taxon>
        <taxon>Cannabaceae</taxon>
        <taxon>Cannabis</taxon>
    </lineage>
</organism>
<dbReference type="GO" id="GO:0048046">
    <property type="term" value="C:apoplast"/>
    <property type="evidence" value="ECO:0007669"/>
    <property type="project" value="UniProtKB-SubCell"/>
</dbReference>
<dbReference type="GO" id="GO:0009699">
    <property type="term" value="P:phenylpropanoid biosynthetic process"/>
    <property type="evidence" value="ECO:0007669"/>
    <property type="project" value="UniProtKB-ARBA"/>
</dbReference>
<evidence type="ECO:0000313" key="6">
    <source>
        <dbReference type="EMBL" id="KAF4352481.1"/>
    </source>
</evidence>
<comment type="subcellular location">
    <subcellularLocation>
        <location evidence="4">Secreted</location>
        <location evidence="4">Extracellular space</location>
        <location evidence="4">Apoplast</location>
    </subcellularLocation>
</comment>
<dbReference type="AlphaFoldDB" id="A0A7J6E2D9"/>
<comment type="caution">
    <text evidence="6">The sequence shown here is derived from an EMBL/GenBank/DDBJ whole genome shotgun (WGS) entry which is preliminary data.</text>
</comment>
<dbReference type="PANTHER" id="PTHR46215:SF15">
    <property type="entry name" value="DIRIGENT PROTEIN 24"/>
    <property type="match status" value="1"/>
</dbReference>
<accession>A0A7J6E2D9</accession>
<reference evidence="6 7" key="1">
    <citation type="journal article" date="2020" name="bioRxiv">
        <title>Sequence and annotation of 42 cannabis genomes reveals extensive copy number variation in cannabinoid synthesis and pathogen resistance genes.</title>
        <authorList>
            <person name="Mckernan K.J."/>
            <person name="Helbert Y."/>
            <person name="Kane L.T."/>
            <person name="Ebling H."/>
            <person name="Zhang L."/>
            <person name="Liu B."/>
            <person name="Eaton Z."/>
            <person name="Mclaughlin S."/>
            <person name="Kingan S."/>
            <person name="Baybayan P."/>
            <person name="Concepcion G."/>
            <person name="Jordan M."/>
            <person name="Riva A."/>
            <person name="Barbazuk W."/>
            <person name="Harkins T."/>
        </authorList>
    </citation>
    <scope>NUCLEOTIDE SEQUENCE [LARGE SCALE GENOMIC DNA]</scope>
    <source>
        <strain evidence="7">cv. Jamaican Lion 4</strain>
        <tissue evidence="6">Leaf</tissue>
    </source>
</reference>
<dbReference type="EMBL" id="JAATIQ010000526">
    <property type="protein sequence ID" value="KAF4352481.1"/>
    <property type="molecule type" value="Genomic_DNA"/>
</dbReference>
<keyword evidence="7" id="KW-1185">Reference proteome</keyword>
<feature type="compositionally biased region" description="Low complexity" evidence="5">
    <location>
        <begin position="124"/>
        <end position="135"/>
    </location>
</feature>
<comment type="similarity">
    <text evidence="1 4">Belongs to the plant dirigent protein family.</text>
</comment>
<evidence type="ECO:0000313" key="7">
    <source>
        <dbReference type="Proteomes" id="UP000583929"/>
    </source>
</evidence>
<keyword evidence="4" id="KW-0052">Apoplast</keyword>
<feature type="region of interest" description="Disordered" evidence="5">
    <location>
        <begin position="94"/>
        <end position="153"/>
    </location>
</feature>
<gene>
    <name evidence="6" type="ORF">G4B88_013311</name>
</gene>
<dbReference type="Pfam" id="PF03018">
    <property type="entry name" value="Dirigent"/>
    <property type="match status" value="1"/>
</dbReference>
<keyword evidence="4" id="KW-0732">Signal</keyword>
<keyword evidence="3 4" id="KW-0964">Secreted</keyword>
<protein>
    <recommendedName>
        <fullName evidence="4">Dirigent protein</fullName>
    </recommendedName>
</protein>
<feature type="signal peptide" evidence="4">
    <location>
        <begin position="1"/>
        <end position="28"/>
    </location>
</feature>
<dbReference type="InterPro" id="IPR044859">
    <property type="entry name" value="Allene_oxi_cyc_Dirigent"/>
</dbReference>
<evidence type="ECO:0000256" key="2">
    <source>
        <dbReference type="ARBA" id="ARBA00011738"/>
    </source>
</evidence>
<evidence type="ECO:0000256" key="5">
    <source>
        <dbReference type="SAM" id="MobiDB-lite"/>
    </source>
</evidence>
<sequence>MAIPHVFNSKTVTLYILFLAIAVECAISARLFDEVDPQPQPLPTTTVPTNVLPQPNPTAPTLLPSGEIPAVAPAVAAPVEEIADSPIQDVATPVDDSVADSAQPAQPAVPLPSPPIDVAQPIAGPTTTKTGPTTTEQGPVQTGPTTGPDGHPTISFFMHDIVGGSHPTARVVTGLVANTIQNVPFTKANNNIFPVSGGTPLTTSNINGFINSNRNNLPFLTGLNGNDQSSTVIQNSGNNNIVEGGSDQPFVTAGQLPAGASLQKLMFGSVTVIDDVLTEAPELGSADVLGRAQGFYLASSLDGNSHTMVLTAVIHGGEHAGHGHVTEDTISFFGVHRTATPISHIAVIGGTGKFENAQGYATVESLPQVDQHTTDGVDTIMHVNVYLSL</sequence>
<evidence type="ECO:0000256" key="1">
    <source>
        <dbReference type="ARBA" id="ARBA00010746"/>
    </source>
</evidence>